<evidence type="ECO:0000256" key="1">
    <source>
        <dbReference type="SAM" id="MobiDB-lite"/>
    </source>
</evidence>
<protein>
    <submittedName>
        <fullName evidence="3">Uncharacterized protein</fullName>
    </submittedName>
</protein>
<organism evidence="3 4">
    <name type="scientific">Orbilia ellipsospora</name>
    <dbReference type="NCBI Taxonomy" id="2528407"/>
    <lineage>
        <taxon>Eukaryota</taxon>
        <taxon>Fungi</taxon>
        <taxon>Dikarya</taxon>
        <taxon>Ascomycota</taxon>
        <taxon>Pezizomycotina</taxon>
        <taxon>Orbiliomycetes</taxon>
        <taxon>Orbiliales</taxon>
        <taxon>Orbiliaceae</taxon>
        <taxon>Orbilia</taxon>
    </lineage>
</organism>
<dbReference type="Proteomes" id="UP001365542">
    <property type="component" value="Unassembled WGS sequence"/>
</dbReference>
<sequence length="406" mass="44831">MLFDLFNVALFISLAAADLVRVGNMECEEVRQYNQCLPRWLATAPGVGIHLAAEYGAVSASYHNGTVVDIARIDASLQFANLMAKLADPYFCSKTFTSTQRFMHTLTNPRRWDIPNLFSRSPSNPTDLLTEMLTQLRIKAEEHLNTAVTHVQVILPDLPGLTYNTLEEAAGYSGLTLLQGFTASSSHSSLTYAALAKKKKIFPTLTTAAYVATRKYGLCKNYTDPEACNRQNVGIEKSEELTRGILRISLDSQTLSIDGGECNSATTCFGSTRSRNLEDMGYHSSLRRENPTRYWNTIADMILQAGVKTGSRGLDFLMLMGDYVLEQDFLDSLEMALLYVDGGAEIIDQLRSDGYTVKYEPVFLAARGAAEMAKRIAAGQKVYSGDEGCEEQGPREGVNINEQEDI</sequence>
<name>A0AAV9X264_9PEZI</name>
<comment type="caution">
    <text evidence="3">The sequence shown here is derived from an EMBL/GenBank/DDBJ whole genome shotgun (WGS) entry which is preliminary data.</text>
</comment>
<evidence type="ECO:0000313" key="3">
    <source>
        <dbReference type="EMBL" id="KAK6531664.1"/>
    </source>
</evidence>
<keyword evidence="2" id="KW-0732">Signal</keyword>
<evidence type="ECO:0000313" key="4">
    <source>
        <dbReference type="Proteomes" id="UP001365542"/>
    </source>
</evidence>
<keyword evidence="4" id="KW-1185">Reference proteome</keyword>
<dbReference type="AlphaFoldDB" id="A0AAV9X264"/>
<feature type="chain" id="PRO_5043339795" evidence="2">
    <location>
        <begin position="18"/>
        <end position="406"/>
    </location>
</feature>
<proteinExistence type="predicted"/>
<gene>
    <name evidence="3" type="ORF">TWF694_002841</name>
</gene>
<evidence type="ECO:0000256" key="2">
    <source>
        <dbReference type="SAM" id="SignalP"/>
    </source>
</evidence>
<reference evidence="3 4" key="1">
    <citation type="submission" date="2019-10" db="EMBL/GenBank/DDBJ databases">
        <authorList>
            <person name="Palmer J.M."/>
        </authorList>
    </citation>
    <scope>NUCLEOTIDE SEQUENCE [LARGE SCALE GENOMIC DNA]</scope>
    <source>
        <strain evidence="3 4">TWF694</strain>
    </source>
</reference>
<accession>A0AAV9X264</accession>
<dbReference type="EMBL" id="JAVHJO010000012">
    <property type="protein sequence ID" value="KAK6531664.1"/>
    <property type="molecule type" value="Genomic_DNA"/>
</dbReference>
<feature type="signal peptide" evidence="2">
    <location>
        <begin position="1"/>
        <end position="17"/>
    </location>
</feature>
<feature type="region of interest" description="Disordered" evidence="1">
    <location>
        <begin position="384"/>
        <end position="406"/>
    </location>
</feature>